<dbReference type="Gene3D" id="1.10.10.10">
    <property type="entry name" value="Winged helix-like DNA-binding domain superfamily/Winged helix DNA-binding domain"/>
    <property type="match status" value="1"/>
</dbReference>
<dbReference type="SUPFAM" id="SSF46785">
    <property type="entry name" value="Winged helix' DNA-binding domain"/>
    <property type="match status" value="1"/>
</dbReference>
<dbReference type="GO" id="GO:0003677">
    <property type="term" value="F:DNA binding"/>
    <property type="evidence" value="ECO:0007669"/>
    <property type="project" value="UniProtKB-KW"/>
</dbReference>
<dbReference type="RefSeq" id="WP_085882859.1">
    <property type="nucleotide sequence ID" value="NZ_FWFR01000001.1"/>
</dbReference>
<dbReference type="InterPro" id="IPR039422">
    <property type="entry name" value="MarR/SlyA-like"/>
</dbReference>
<dbReference type="PRINTS" id="PR00598">
    <property type="entry name" value="HTHMARR"/>
</dbReference>
<evidence type="ECO:0000259" key="4">
    <source>
        <dbReference type="PROSITE" id="PS50995"/>
    </source>
</evidence>
<dbReference type="InParanoid" id="A0A1Y5SFJ3"/>
<dbReference type="SMART" id="SM00347">
    <property type="entry name" value="HTH_MARR"/>
    <property type="match status" value="1"/>
</dbReference>
<dbReference type="PANTHER" id="PTHR33164:SF89">
    <property type="entry name" value="MARR FAMILY REGULATORY PROTEIN"/>
    <property type="match status" value="1"/>
</dbReference>
<evidence type="ECO:0000313" key="5">
    <source>
        <dbReference type="EMBL" id="SLN39642.1"/>
    </source>
</evidence>
<dbReference type="InterPro" id="IPR023187">
    <property type="entry name" value="Tscrpt_reg_MarR-type_CS"/>
</dbReference>
<evidence type="ECO:0000256" key="1">
    <source>
        <dbReference type="ARBA" id="ARBA00023015"/>
    </source>
</evidence>
<dbReference type="EMBL" id="FWFR01000001">
    <property type="protein sequence ID" value="SLN39642.1"/>
    <property type="molecule type" value="Genomic_DNA"/>
</dbReference>
<dbReference type="PANTHER" id="PTHR33164">
    <property type="entry name" value="TRANSCRIPTIONAL REGULATOR, MARR FAMILY"/>
    <property type="match status" value="1"/>
</dbReference>
<gene>
    <name evidence="5" type="ORF">OCH7691_01657</name>
</gene>
<dbReference type="PROSITE" id="PS01117">
    <property type="entry name" value="HTH_MARR_1"/>
    <property type="match status" value="1"/>
</dbReference>
<sequence length="193" mass="20812">MTDAASGHAENIVARIGRLSRLARERQFGAGLNPAQWEALRYLGRANRFSRSPGALAAYLGTTKGTASQTVIALEGKGLLHRVQCARDRRVIELELTDQGRALLDRDPLGEILRAAESLDPLTAALLADGLDRLLDGLLRIGEDRRFGLCDDCAKFGACAVTDDRTLGGFCEATGEIVDAEDQRGLCANFRAD</sequence>
<name>A0A1Y5SFJ3_9PROT</name>
<dbReference type="PROSITE" id="PS50995">
    <property type="entry name" value="HTH_MARR_2"/>
    <property type="match status" value="1"/>
</dbReference>
<keyword evidence="1" id="KW-0805">Transcription regulation</keyword>
<evidence type="ECO:0000256" key="2">
    <source>
        <dbReference type="ARBA" id="ARBA00023125"/>
    </source>
</evidence>
<protein>
    <submittedName>
        <fullName evidence="5">Transcriptional repressor MprA</fullName>
    </submittedName>
</protein>
<dbReference type="InterPro" id="IPR000835">
    <property type="entry name" value="HTH_MarR-typ"/>
</dbReference>
<keyword evidence="3" id="KW-0804">Transcription</keyword>
<dbReference type="GO" id="GO:0006950">
    <property type="term" value="P:response to stress"/>
    <property type="evidence" value="ECO:0007669"/>
    <property type="project" value="TreeGrafter"/>
</dbReference>
<keyword evidence="2" id="KW-0238">DNA-binding</keyword>
<reference evidence="5 6" key="1">
    <citation type="submission" date="2017-03" db="EMBL/GenBank/DDBJ databases">
        <authorList>
            <person name="Afonso C.L."/>
            <person name="Miller P.J."/>
            <person name="Scott M.A."/>
            <person name="Spackman E."/>
            <person name="Goraichik I."/>
            <person name="Dimitrov K.M."/>
            <person name="Suarez D.L."/>
            <person name="Swayne D.E."/>
        </authorList>
    </citation>
    <scope>NUCLEOTIDE SEQUENCE [LARGE SCALE GENOMIC DNA]</scope>
    <source>
        <strain evidence="5 6">CECT 7691</strain>
    </source>
</reference>
<dbReference type="GO" id="GO:0003700">
    <property type="term" value="F:DNA-binding transcription factor activity"/>
    <property type="evidence" value="ECO:0007669"/>
    <property type="project" value="InterPro"/>
</dbReference>
<organism evidence="5 6">
    <name type="scientific">Oceanibacterium hippocampi</name>
    <dbReference type="NCBI Taxonomy" id="745714"/>
    <lineage>
        <taxon>Bacteria</taxon>
        <taxon>Pseudomonadati</taxon>
        <taxon>Pseudomonadota</taxon>
        <taxon>Alphaproteobacteria</taxon>
        <taxon>Sneathiellales</taxon>
        <taxon>Sneathiellaceae</taxon>
        <taxon>Oceanibacterium</taxon>
    </lineage>
</organism>
<keyword evidence="6" id="KW-1185">Reference proteome</keyword>
<dbReference type="Proteomes" id="UP000193200">
    <property type="component" value="Unassembled WGS sequence"/>
</dbReference>
<evidence type="ECO:0000313" key="6">
    <source>
        <dbReference type="Proteomes" id="UP000193200"/>
    </source>
</evidence>
<proteinExistence type="predicted"/>
<dbReference type="Pfam" id="PF12802">
    <property type="entry name" value="MarR_2"/>
    <property type="match status" value="1"/>
</dbReference>
<evidence type="ECO:0000256" key="3">
    <source>
        <dbReference type="ARBA" id="ARBA00023163"/>
    </source>
</evidence>
<dbReference type="InterPro" id="IPR036388">
    <property type="entry name" value="WH-like_DNA-bd_sf"/>
</dbReference>
<feature type="domain" description="HTH marR-type" evidence="4">
    <location>
        <begin position="9"/>
        <end position="140"/>
    </location>
</feature>
<accession>A0A1Y5SFJ3</accession>
<dbReference type="AlphaFoldDB" id="A0A1Y5SFJ3"/>
<dbReference type="InterPro" id="IPR036390">
    <property type="entry name" value="WH_DNA-bd_sf"/>
</dbReference>